<dbReference type="PATRIC" id="fig|679936.5.peg.3463"/>
<feature type="domain" description="EAL" evidence="3">
    <location>
        <begin position="176"/>
        <end position="424"/>
    </location>
</feature>
<dbReference type="STRING" id="679936.Sulac_3345"/>
<name>G8TT91_SULAD</name>
<evidence type="ECO:0000256" key="1">
    <source>
        <dbReference type="SAM" id="MobiDB-lite"/>
    </source>
</evidence>
<dbReference type="HOGENOM" id="CLU_598415_0_0_9"/>
<dbReference type="CDD" id="cd00130">
    <property type="entry name" value="PAS"/>
    <property type="match status" value="1"/>
</dbReference>
<proteinExistence type="predicted"/>
<dbReference type="GO" id="GO:0006355">
    <property type="term" value="P:regulation of DNA-templated transcription"/>
    <property type="evidence" value="ECO:0007669"/>
    <property type="project" value="InterPro"/>
</dbReference>
<dbReference type="InterPro" id="IPR013767">
    <property type="entry name" value="PAS_fold"/>
</dbReference>
<evidence type="ECO:0000313" key="4">
    <source>
        <dbReference type="EMBL" id="AEW06791.1"/>
    </source>
</evidence>
<accession>G8TT91</accession>
<protein>
    <submittedName>
        <fullName evidence="4">Diguanylate phosphodiesterase</fullName>
    </submittedName>
</protein>
<dbReference type="PROSITE" id="PS50112">
    <property type="entry name" value="PAS"/>
    <property type="match status" value="1"/>
</dbReference>
<dbReference type="Pfam" id="PF00989">
    <property type="entry name" value="PAS"/>
    <property type="match status" value="1"/>
</dbReference>
<dbReference type="InterPro" id="IPR035919">
    <property type="entry name" value="EAL_sf"/>
</dbReference>
<dbReference type="SUPFAM" id="SSF141868">
    <property type="entry name" value="EAL domain-like"/>
    <property type="match status" value="1"/>
</dbReference>
<dbReference type="InterPro" id="IPR050706">
    <property type="entry name" value="Cyclic-di-GMP_PDE-like"/>
</dbReference>
<dbReference type="Gene3D" id="3.20.20.450">
    <property type="entry name" value="EAL domain"/>
    <property type="match status" value="1"/>
</dbReference>
<dbReference type="InterPro" id="IPR000014">
    <property type="entry name" value="PAS"/>
</dbReference>
<dbReference type="InterPro" id="IPR001633">
    <property type="entry name" value="EAL_dom"/>
</dbReference>
<dbReference type="Gene3D" id="3.30.450.20">
    <property type="entry name" value="PAS domain"/>
    <property type="match status" value="1"/>
</dbReference>
<dbReference type="PANTHER" id="PTHR33121:SF76">
    <property type="entry name" value="SIGNALING PROTEIN"/>
    <property type="match status" value="1"/>
</dbReference>
<gene>
    <name evidence="4" type="ordered locus">Sulac_3345</name>
</gene>
<dbReference type="InterPro" id="IPR035965">
    <property type="entry name" value="PAS-like_dom_sf"/>
</dbReference>
<dbReference type="SMART" id="SM00052">
    <property type="entry name" value="EAL"/>
    <property type="match status" value="1"/>
</dbReference>
<dbReference type="SMART" id="SM00091">
    <property type="entry name" value="PAS"/>
    <property type="match status" value="1"/>
</dbReference>
<feature type="compositionally biased region" description="Basic and acidic residues" evidence="1">
    <location>
        <begin position="430"/>
        <end position="457"/>
    </location>
</feature>
<dbReference type="GO" id="GO:0071111">
    <property type="term" value="F:cyclic-guanylate-specific phosphodiesterase activity"/>
    <property type="evidence" value="ECO:0007669"/>
    <property type="project" value="InterPro"/>
</dbReference>
<dbReference type="CDD" id="cd01948">
    <property type="entry name" value="EAL"/>
    <property type="match status" value="1"/>
</dbReference>
<dbReference type="PANTHER" id="PTHR33121">
    <property type="entry name" value="CYCLIC DI-GMP PHOSPHODIESTERASE PDEF"/>
    <property type="match status" value="1"/>
</dbReference>
<keyword evidence="5" id="KW-1185">Reference proteome</keyword>
<organism evidence="4 5">
    <name type="scientific">Sulfobacillus acidophilus (strain ATCC 700253 / DSM 10332 / NAL)</name>
    <dbReference type="NCBI Taxonomy" id="679936"/>
    <lineage>
        <taxon>Bacteria</taxon>
        <taxon>Bacillati</taxon>
        <taxon>Bacillota</taxon>
        <taxon>Clostridia</taxon>
        <taxon>Eubacteriales</taxon>
        <taxon>Clostridiales Family XVII. Incertae Sedis</taxon>
        <taxon>Sulfobacillus</taxon>
    </lineage>
</organism>
<evidence type="ECO:0000313" key="5">
    <source>
        <dbReference type="Proteomes" id="UP000005439"/>
    </source>
</evidence>
<dbReference type="SUPFAM" id="SSF55785">
    <property type="entry name" value="PYP-like sensor domain (PAS domain)"/>
    <property type="match status" value="1"/>
</dbReference>
<evidence type="ECO:0000259" key="3">
    <source>
        <dbReference type="PROSITE" id="PS50883"/>
    </source>
</evidence>
<feature type="domain" description="PAS" evidence="2">
    <location>
        <begin position="89"/>
        <end position="118"/>
    </location>
</feature>
<dbReference type="PROSITE" id="PS50883">
    <property type="entry name" value="EAL"/>
    <property type="match status" value="1"/>
</dbReference>
<reference evidence="5" key="1">
    <citation type="submission" date="2011-12" db="EMBL/GenBank/DDBJ databases">
        <title>The complete genome of chromosome of Sulfobacillus acidophilus DSM 10332.</title>
        <authorList>
            <person name="Lucas S."/>
            <person name="Han J."/>
            <person name="Lapidus A."/>
            <person name="Bruce D."/>
            <person name="Goodwin L."/>
            <person name="Pitluck S."/>
            <person name="Peters L."/>
            <person name="Kyrpides N."/>
            <person name="Mavromatis K."/>
            <person name="Ivanova N."/>
            <person name="Mikhailova N."/>
            <person name="Chertkov O."/>
            <person name="Saunders E."/>
            <person name="Detter J.C."/>
            <person name="Tapia R."/>
            <person name="Han C."/>
            <person name="Land M."/>
            <person name="Hauser L."/>
            <person name="Markowitz V."/>
            <person name="Cheng J.-F."/>
            <person name="Hugenholtz P."/>
            <person name="Woyke T."/>
            <person name="Wu D."/>
            <person name="Pukall R."/>
            <person name="Gehrich-Schroeter G."/>
            <person name="Schneider S."/>
            <person name="Klenk H.-P."/>
            <person name="Eisen J.A."/>
        </authorList>
    </citation>
    <scope>NUCLEOTIDE SEQUENCE [LARGE SCALE GENOMIC DNA]</scope>
    <source>
        <strain evidence="5">ATCC 700253 / DSM 10332 / NAL</strain>
    </source>
</reference>
<evidence type="ECO:0000259" key="2">
    <source>
        <dbReference type="PROSITE" id="PS50112"/>
    </source>
</evidence>
<dbReference type="KEGG" id="sap:Sulac_3345"/>
<dbReference type="AlphaFoldDB" id="G8TT91"/>
<sequence length="457" mass="52015">MAPMFRRLVRQAPIKALWNRSLRLWPISILLTIMALTPELIDHPAWCVLAVLLIGTGLWLYRRYHPTAILYRTAQFIAPLWTPWNQAALLTDAEGRIVAVNPAAERVTGWPQPQLVGQRAPIPPAFPSFIGQTWHRVLEHCRPSGEYWWSEEDWMPIRQGRRIIGYWTVIRDLSETNQRLRPLHGSLVDETNFHHVFQPVVRLTTGETIGYEALLRPDYHQRPLSPGEFFALMVETGDLVHADLSALDALTDALRLCDWPPDIRLFVNVHPATLAFPEQFLPRATALQDAVSPRPVVWEITEHQTHLYADWTRLADTYPGLSFAQDDVGAGDEDLLRLSRTRPDWIKLDSAWVHAADRHLAARQLLASLLEWAHHQQILVIAEGIETVRQKTWLTELGVDGGQGFYLGRPAPLIPAHPRKPIGPKAATTRRTDAEPYEEGHHDWENQAPEVDRPTGA</sequence>
<dbReference type="Proteomes" id="UP000005439">
    <property type="component" value="Chromosome"/>
</dbReference>
<feature type="region of interest" description="Disordered" evidence="1">
    <location>
        <begin position="416"/>
        <end position="457"/>
    </location>
</feature>
<dbReference type="NCBIfam" id="TIGR00229">
    <property type="entry name" value="sensory_box"/>
    <property type="match status" value="1"/>
</dbReference>
<reference evidence="4 5" key="2">
    <citation type="journal article" date="2012" name="Stand. Genomic Sci.">
        <title>Complete genome sequence of the moderately thermophilic mineral-sulfide-oxidizing firmicute Sulfobacillus acidophilus type strain (NAL(T)).</title>
        <authorList>
            <person name="Anderson I."/>
            <person name="Chertkov O."/>
            <person name="Chen A."/>
            <person name="Saunders E."/>
            <person name="Lapidus A."/>
            <person name="Nolan M."/>
            <person name="Lucas S."/>
            <person name="Hammon N."/>
            <person name="Deshpande S."/>
            <person name="Cheng J.F."/>
            <person name="Han C."/>
            <person name="Tapia R."/>
            <person name="Goodwin L.A."/>
            <person name="Pitluck S."/>
            <person name="Liolios K."/>
            <person name="Pagani I."/>
            <person name="Ivanova N."/>
            <person name="Mikhailova N."/>
            <person name="Pati A."/>
            <person name="Palaniappan K."/>
            <person name="Land M."/>
            <person name="Pan C."/>
            <person name="Rohde M."/>
            <person name="Pukall R."/>
            <person name="Goker M."/>
            <person name="Detter J.C."/>
            <person name="Woyke T."/>
            <person name="Bristow J."/>
            <person name="Eisen J.A."/>
            <person name="Markowitz V."/>
            <person name="Hugenholtz P."/>
            <person name="Kyrpides N.C."/>
            <person name="Klenk H.P."/>
            <person name="Mavromatis K."/>
        </authorList>
    </citation>
    <scope>NUCLEOTIDE SEQUENCE [LARGE SCALE GENOMIC DNA]</scope>
    <source>
        <strain evidence="5">ATCC 700253 / DSM 10332 / NAL</strain>
    </source>
</reference>
<dbReference type="EMBL" id="CP003179">
    <property type="protein sequence ID" value="AEW06791.1"/>
    <property type="molecule type" value="Genomic_DNA"/>
</dbReference>
<dbReference type="Pfam" id="PF00563">
    <property type="entry name" value="EAL"/>
    <property type="match status" value="1"/>
</dbReference>